<dbReference type="EMBL" id="JAWDIP010000004">
    <property type="protein sequence ID" value="MDY0396160.1"/>
    <property type="molecule type" value="Genomic_DNA"/>
</dbReference>
<keyword evidence="3" id="KW-1185">Reference proteome</keyword>
<keyword evidence="1" id="KW-0812">Transmembrane</keyword>
<accession>A0ABU5CAV3</accession>
<evidence type="ECO:0008006" key="4">
    <source>
        <dbReference type="Google" id="ProtNLM"/>
    </source>
</evidence>
<feature type="transmembrane region" description="Helical" evidence="1">
    <location>
        <begin position="77"/>
        <end position="98"/>
    </location>
</feature>
<evidence type="ECO:0000256" key="1">
    <source>
        <dbReference type="SAM" id="Phobius"/>
    </source>
</evidence>
<keyword evidence="1" id="KW-0472">Membrane</keyword>
<feature type="transmembrane region" description="Helical" evidence="1">
    <location>
        <begin position="110"/>
        <end position="132"/>
    </location>
</feature>
<dbReference type="Proteomes" id="UP001281447">
    <property type="component" value="Unassembled WGS sequence"/>
</dbReference>
<keyword evidence="1" id="KW-1133">Transmembrane helix</keyword>
<organism evidence="2 3">
    <name type="scientific">Tigheibacillus halophilus</name>
    <dbReference type="NCBI Taxonomy" id="361280"/>
    <lineage>
        <taxon>Bacteria</taxon>
        <taxon>Bacillati</taxon>
        <taxon>Bacillota</taxon>
        <taxon>Bacilli</taxon>
        <taxon>Bacillales</taxon>
        <taxon>Bacillaceae</taxon>
        <taxon>Tigheibacillus</taxon>
    </lineage>
</organism>
<reference evidence="2 3" key="1">
    <citation type="submission" date="2023-10" db="EMBL/GenBank/DDBJ databases">
        <title>Virgibacillus halophilus 5B73C genome.</title>
        <authorList>
            <person name="Miliotis G."/>
            <person name="Sengupta P."/>
            <person name="Hameed A."/>
            <person name="Chuvochina M."/>
            <person name="Mcdonagh F."/>
            <person name="Simpson A.C."/>
            <person name="Singh N.K."/>
            <person name="Rekha P.D."/>
            <person name="Raman K."/>
            <person name="Hugenholtz P."/>
            <person name="Venkateswaran K."/>
        </authorList>
    </citation>
    <scope>NUCLEOTIDE SEQUENCE [LARGE SCALE GENOMIC DNA]</scope>
    <source>
        <strain evidence="2 3">5B73C</strain>
    </source>
</reference>
<proteinExistence type="predicted"/>
<evidence type="ECO:0000313" key="3">
    <source>
        <dbReference type="Proteomes" id="UP001281447"/>
    </source>
</evidence>
<protein>
    <recommendedName>
        <fullName evidence="4">Ferric reductase like transmembrane component</fullName>
    </recommendedName>
</protein>
<comment type="caution">
    <text evidence="2">The sequence shown here is derived from an EMBL/GenBank/DDBJ whole genome shotgun (WGS) entry which is preliminary data.</text>
</comment>
<sequence>MSKWFYLNFGLFVIAVWKIIGHALHTTLTPSIWIGFMGLAFFLFNWTRHAVFSTIRSHPRRETKIRLARISKKVVPYHRYMGTTALLLVVIHAVSMFYRYGFVSRWPKMWMGLIAAIILLFMVLSGWLRLFWPSVKKRYLHIYLGMLLFFLIFIHIIL</sequence>
<feature type="transmembrane region" description="Helical" evidence="1">
    <location>
        <begin position="31"/>
        <end position="56"/>
    </location>
</feature>
<name>A0ABU5CAV3_9BACI</name>
<feature type="transmembrane region" description="Helical" evidence="1">
    <location>
        <begin position="5"/>
        <end position="25"/>
    </location>
</feature>
<gene>
    <name evidence="2" type="ORF">RWE15_19630</name>
</gene>
<dbReference type="RefSeq" id="WP_390352761.1">
    <property type="nucleotide sequence ID" value="NZ_JBHUIZ010000003.1"/>
</dbReference>
<feature type="transmembrane region" description="Helical" evidence="1">
    <location>
        <begin position="139"/>
        <end position="157"/>
    </location>
</feature>
<evidence type="ECO:0000313" key="2">
    <source>
        <dbReference type="EMBL" id="MDY0396160.1"/>
    </source>
</evidence>